<dbReference type="Pfam" id="PF00923">
    <property type="entry name" value="TAL_FSA"/>
    <property type="match status" value="1"/>
</dbReference>
<organism evidence="12 13">
    <name type="scientific">Paractinoplanes rhizophilus</name>
    <dbReference type="NCBI Taxonomy" id="1416877"/>
    <lineage>
        <taxon>Bacteria</taxon>
        <taxon>Bacillati</taxon>
        <taxon>Actinomycetota</taxon>
        <taxon>Actinomycetes</taxon>
        <taxon>Micromonosporales</taxon>
        <taxon>Micromonosporaceae</taxon>
        <taxon>Paractinoplanes</taxon>
    </lineage>
</organism>
<evidence type="ECO:0000256" key="8">
    <source>
        <dbReference type="ARBA" id="ARBA00023126"/>
    </source>
</evidence>
<keyword evidence="13" id="KW-1185">Reference proteome</keyword>
<comment type="subcellular location">
    <subcellularLocation>
        <location evidence="2 11">Cytoplasm</location>
    </subcellularLocation>
</comment>
<dbReference type="NCBIfam" id="NF002881">
    <property type="entry name" value="PRK03343.1"/>
    <property type="match status" value="1"/>
</dbReference>
<dbReference type="Proteomes" id="UP001596548">
    <property type="component" value="Unassembled WGS sequence"/>
</dbReference>
<dbReference type="EC" id="2.2.1.2" evidence="5 11"/>
<dbReference type="HAMAP" id="MF_00493">
    <property type="entry name" value="Transaldolase_2"/>
    <property type="match status" value="1"/>
</dbReference>
<comment type="catalytic activity">
    <reaction evidence="10 11">
        <text>D-sedoheptulose 7-phosphate + D-glyceraldehyde 3-phosphate = D-erythrose 4-phosphate + beta-D-fructose 6-phosphate</text>
        <dbReference type="Rhea" id="RHEA:17053"/>
        <dbReference type="ChEBI" id="CHEBI:16897"/>
        <dbReference type="ChEBI" id="CHEBI:57483"/>
        <dbReference type="ChEBI" id="CHEBI:57634"/>
        <dbReference type="ChEBI" id="CHEBI:59776"/>
        <dbReference type="EC" id="2.2.1.2"/>
    </reaction>
</comment>
<dbReference type="RefSeq" id="WP_378977838.1">
    <property type="nucleotide sequence ID" value="NZ_JBHTBJ010000070.1"/>
</dbReference>
<keyword evidence="9 11" id="KW-0704">Schiff base</keyword>
<proteinExistence type="inferred from homology"/>
<evidence type="ECO:0000256" key="9">
    <source>
        <dbReference type="ARBA" id="ARBA00023270"/>
    </source>
</evidence>
<dbReference type="SUPFAM" id="SSF51569">
    <property type="entry name" value="Aldolase"/>
    <property type="match status" value="1"/>
</dbReference>
<sequence length="368" mass="39475">MTPLERLYTEYGQSPWLDNLTRGYLRDGTLARMVAGGIRGVTANPTIFSKAILGSAAYDEQFAALTAAGLPLEDAYWQLVVDDVTAALAVLRPVHDASGGTDGFVSIEVAADLADDTQATLAAARALHERIAAPNLFVKIPATAAGVPAIRAMIAEGRNINITLIFSLTRYEQVVEAYLSGLEALVERGGDPSRVHSVASFFVSRVDTEVDRRLEAAGAGPARALRGQAAIAQAKLAYRLFRERFSGERWQRLASLGAHVERPLWASTSTKNPAYPDTRYVDHLIGPDTVNTLPETTIEAFTDHGTLARTIDAEVDEAAAVMRRLAAAGVDMDDVGLTLEEQGVAGFRASSEQVLAALADKADQLSRR</sequence>
<dbReference type="InterPro" id="IPR013785">
    <property type="entry name" value="Aldolase_TIM"/>
</dbReference>
<evidence type="ECO:0000256" key="3">
    <source>
        <dbReference type="ARBA" id="ARBA00004857"/>
    </source>
</evidence>
<evidence type="ECO:0000256" key="5">
    <source>
        <dbReference type="ARBA" id="ARBA00013151"/>
    </source>
</evidence>
<dbReference type="InterPro" id="IPR004732">
    <property type="entry name" value="Transaldolase_2"/>
</dbReference>
<gene>
    <name evidence="11 12" type="primary">tal</name>
    <name evidence="12" type="ORF">ACFQS1_39020</name>
</gene>
<evidence type="ECO:0000256" key="1">
    <source>
        <dbReference type="ARBA" id="ARBA00003518"/>
    </source>
</evidence>
<dbReference type="NCBIfam" id="TIGR00876">
    <property type="entry name" value="tal_mycobact"/>
    <property type="match status" value="1"/>
</dbReference>
<evidence type="ECO:0000313" key="12">
    <source>
        <dbReference type="EMBL" id="MFC7279987.1"/>
    </source>
</evidence>
<keyword evidence="8 11" id="KW-0570">Pentose shunt</keyword>
<dbReference type="InterPro" id="IPR018225">
    <property type="entry name" value="Transaldolase_AS"/>
</dbReference>
<keyword evidence="7 11" id="KW-0808">Transferase</keyword>
<feature type="active site" description="Schiff-base intermediate with substrate" evidence="11">
    <location>
        <position position="139"/>
    </location>
</feature>
<evidence type="ECO:0000313" key="13">
    <source>
        <dbReference type="Proteomes" id="UP001596548"/>
    </source>
</evidence>
<reference evidence="13" key="1">
    <citation type="journal article" date="2019" name="Int. J. Syst. Evol. Microbiol.">
        <title>The Global Catalogue of Microorganisms (GCM) 10K type strain sequencing project: providing services to taxonomists for standard genome sequencing and annotation.</title>
        <authorList>
            <consortium name="The Broad Institute Genomics Platform"/>
            <consortium name="The Broad Institute Genome Sequencing Center for Infectious Disease"/>
            <person name="Wu L."/>
            <person name="Ma J."/>
        </authorList>
    </citation>
    <scope>NUCLEOTIDE SEQUENCE [LARGE SCALE GENOMIC DNA]</scope>
    <source>
        <strain evidence="13">XZYJT-10</strain>
    </source>
</reference>
<name>A0ABW2I517_9ACTN</name>
<evidence type="ECO:0000256" key="4">
    <source>
        <dbReference type="ARBA" id="ARBA00008426"/>
    </source>
</evidence>
<comment type="caution">
    <text evidence="12">The sequence shown here is derived from an EMBL/GenBank/DDBJ whole genome shotgun (WGS) entry which is preliminary data.</text>
</comment>
<dbReference type="PANTHER" id="PTHR10683:SF31">
    <property type="entry name" value="TRANSALDOLASE"/>
    <property type="match status" value="1"/>
</dbReference>
<dbReference type="CDD" id="cd00955">
    <property type="entry name" value="Transaldolase_like"/>
    <property type="match status" value="1"/>
</dbReference>
<evidence type="ECO:0000256" key="10">
    <source>
        <dbReference type="ARBA" id="ARBA00048810"/>
    </source>
</evidence>
<dbReference type="InterPro" id="IPR001585">
    <property type="entry name" value="TAL/FSA"/>
</dbReference>
<dbReference type="GO" id="GO:0004801">
    <property type="term" value="F:transaldolase activity"/>
    <property type="evidence" value="ECO:0007669"/>
    <property type="project" value="UniProtKB-EC"/>
</dbReference>
<evidence type="ECO:0000256" key="6">
    <source>
        <dbReference type="ARBA" id="ARBA00022490"/>
    </source>
</evidence>
<evidence type="ECO:0000256" key="11">
    <source>
        <dbReference type="HAMAP-Rule" id="MF_00493"/>
    </source>
</evidence>
<evidence type="ECO:0000256" key="2">
    <source>
        <dbReference type="ARBA" id="ARBA00004496"/>
    </source>
</evidence>
<comment type="similarity">
    <text evidence="4 11">Belongs to the transaldolase family. Type 2 subfamily.</text>
</comment>
<protein>
    <recommendedName>
        <fullName evidence="5 11">Transaldolase</fullName>
        <ecNumber evidence="5 11">2.2.1.2</ecNumber>
    </recommendedName>
</protein>
<dbReference type="Gene3D" id="3.20.20.70">
    <property type="entry name" value="Aldolase class I"/>
    <property type="match status" value="1"/>
</dbReference>
<evidence type="ECO:0000256" key="7">
    <source>
        <dbReference type="ARBA" id="ARBA00022679"/>
    </source>
</evidence>
<comment type="pathway">
    <text evidence="3 11">Carbohydrate degradation; pentose phosphate pathway; D-glyceraldehyde 3-phosphate and beta-D-fructose 6-phosphate from D-ribose 5-phosphate and D-xylulose 5-phosphate (non-oxidative stage): step 2/3.</text>
</comment>
<dbReference type="PROSITE" id="PS00958">
    <property type="entry name" value="TRANSALDOLASE_2"/>
    <property type="match status" value="1"/>
</dbReference>
<accession>A0ABW2I517</accession>
<comment type="function">
    <text evidence="1 11">Transaldolase is important for the balance of metabolites in the pentose-phosphate pathway.</text>
</comment>
<dbReference type="PANTHER" id="PTHR10683">
    <property type="entry name" value="TRANSALDOLASE"/>
    <property type="match status" value="1"/>
</dbReference>
<keyword evidence="6 11" id="KW-0963">Cytoplasm</keyword>
<dbReference type="PIRSF" id="PIRSF036915">
    <property type="entry name" value="Trnald_Bac_Plnt"/>
    <property type="match status" value="1"/>
</dbReference>
<dbReference type="EMBL" id="JBHTBJ010000070">
    <property type="protein sequence ID" value="MFC7279987.1"/>
    <property type="molecule type" value="Genomic_DNA"/>
</dbReference>